<comment type="function">
    <text evidence="1">Hydrolyzes diadenosine 5',5'''-P1,P4-tetraphosphate to yield ADP.</text>
</comment>
<dbReference type="NCBIfam" id="TIGR00668">
    <property type="entry name" value="apaH"/>
    <property type="match status" value="1"/>
</dbReference>
<evidence type="ECO:0000256" key="6">
    <source>
        <dbReference type="ARBA" id="ARBA00032248"/>
    </source>
</evidence>
<evidence type="ECO:0000256" key="3">
    <source>
        <dbReference type="ARBA" id="ARBA00012506"/>
    </source>
</evidence>
<dbReference type="PIRSF" id="PIRSF000903">
    <property type="entry name" value="B5n-ttraPtase_sm"/>
    <property type="match status" value="1"/>
</dbReference>
<evidence type="ECO:0000313" key="11">
    <source>
        <dbReference type="Proteomes" id="UP000509597"/>
    </source>
</evidence>
<evidence type="ECO:0000259" key="9">
    <source>
        <dbReference type="Pfam" id="PF00149"/>
    </source>
</evidence>
<sequence>MATYVVGDVQGCFDELSRLMDVINFNTDCDRIIFVGDLVNRGPASLRVLQWVYQNRHCASTVLGNHDLHLLACWLGISSLKDGDTINEVLQSSDASVLLCWLSQQPLMLEIEGNYIVHAGLYPGWGIKKALKLAESARIKYSGADKKSWFSLMYGNKPIAWSNELDEAESFRFTINAFTRMRFCTSEGLDFKYKGELIGAPESLTPWFSLKRKACDSTVIFGHWSALGLYKASNLIGLDTGAVWGGQLSAVRLSDLQIYQVQSSHTYQSIEI</sequence>
<dbReference type="PANTHER" id="PTHR40942">
    <property type="match status" value="1"/>
</dbReference>
<comment type="catalytic activity">
    <reaction evidence="8">
        <text>P(1),P(4)-bis(5'-adenosyl) tetraphosphate + H2O = 2 ADP + 2 H(+)</text>
        <dbReference type="Rhea" id="RHEA:24252"/>
        <dbReference type="ChEBI" id="CHEBI:15377"/>
        <dbReference type="ChEBI" id="CHEBI:15378"/>
        <dbReference type="ChEBI" id="CHEBI:58141"/>
        <dbReference type="ChEBI" id="CHEBI:456216"/>
        <dbReference type="EC" id="3.6.1.41"/>
    </reaction>
</comment>
<comment type="similarity">
    <text evidence="2">Belongs to the Ap4A hydrolase family.</text>
</comment>
<dbReference type="InterPro" id="IPR004843">
    <property type="entry name" value="Calcineurin-like_PHP"/>
</dbReference>
<dbReference type="EMBL" id="CP058627">
    <property type="protein sequence ID" value="QLG88684.1"/>
    <property type="molecule type" value="Genomic_DNA"/>
</dbReference>
<evidence type="ECO:0000256" key="2">
    <source>
        <dbReference type="ARBA" id="ARBA00005419"/>
    </source>
</evidence>
<dbReference type="InterPro" id="IPR029052">
    <property type="entry name" value="Metallo-depent_PP-like"/>
</dbReference>
<evidence type="ECO:0000256" key="8">
    <source>
        <dbReference type="ARBA" id="ARBA00049417"/>
    </source>
</evidence>
<dbReference type="PANTHER" id="PTHR40942:SF4">
    <property type="entry name" value="CYTOCHROME C5"/>
    <property type="match status" value="1"/>
</dbReference>
<dbReference type="Proteomes" id="UP000509597">
    <property type="component" value="Chromosome"/>
</dbReference>
<dbReference type="SUPFAM" id="SSF56300">
    <property type="entry name" value="Metallo-dependent phosphatases"/>
    <property type="match status" value="1"/>
</dbReference>
<keyword evidence="4 10" id="KW-0378">Hydrolase</keyword>
<evidence type="ECO:0000256" key="1">
    <source>
        <dbReference type="ARBA" id="ARBA00003413"/>
    </source>
</evidence>
<proteinExistence type="inferred from homology"/>
<keyword evidence="11" id="KW-1185">Reference proteome</keyword>
<reference evidence="10 11" key="1">
    <citation type="submission" date="2020-07" db="EMBL/GenBank/DDBJ databases">
        <title>Complete genome sequence of Chitinibacter sp. 2T18.</title>
        <authorList>
            <person name="Bae J.-W."/>
            <person name="Choi J.-W."/>
        </authorList>
    </citation>
    <scope>NUCLEOTIDE SEQUENCE [LARGE SCALE GENOMIC DNA]</scope>
    <source>
        <strain evidence="10 11">2T18</strain>
    </source>
</reference>
<dbReference type="RefSeq" id="WP_179355194.1">
    <property type="nucleotide sequence ID" value="NZ_CP058627.1"/>
</dbReference>
<feature type="domain" description="Calcineurin-like phosphoesterase" evidence="9">
    <location>
        <begin position="3"/>
        <end position="81"/>
    </location>
</feature>
<accession>A0A7H9BMT3</accession>
<dbReference type="GO" id="GO:0008803">
    <property type="term" value="F:bis(5'-nucleosyl)-tetraphosphatase (symmetrical) activity"/>
    <property type="evidence" value="ECO:0007669"/>
    <property type="project" value="UniProtKB-EC"/>
</dbReference>
<dbReference type="EC" id="3.6.1.41" evidence="3"/>
<dbReference type="Pfam" id="PF00149">
    <property type="entry name" value="Metallophos"/>
    <property type="match status" value="1"/>
</dbReference>
<name>A0A7H9BMT3_9NEIS</name>
<evidence type="ECO:0000256" key="7">
    <source>
        <dbReference type="ARBA" id="ARBA00033210"/>
    </source>
</evidence>
<dbReference type="InterPro" id="IPR004617">
    <property type="entry name" value="ApaH"/>
</dbReference>
<evidence type="ECO:0000256" key="4">
    <source>
        <dbReference type="ARBA" id="ARBA00022801"/>
    </source>
</evidence>
<protein>
    <recommendedName>
        <fullName evidence="3">bis(5'-nucleosyl)-tetraphosphatase (symmetrical)</fullName>
        <ecNumber evidence="3">3.6.1.41</ecNumber>
    </recommendedName>
    <alternativeName>
        <fullName evidence="6">Ap4A hydrolase</fullName>
    </alternativeName>
    <alternativeName>
        <fullName evidence="5">Diadenosine 5',5'''-P1,P4-tetraphosphate pyrophosphohydrolase</fullName>
    </alternativeName>
    <alternativeName>
        <fullName evidence="7">Diadenosine tetraphosphatase</fullName>
    </alternativeName>
</protein>
<dbReference type="Gene3D" id="3.60.21.10">
    <property type="match status" value="1"/>
</dbReference>
<evidence type="ECO:0000256" key="5">
    <source>
        <dbReference type="ARBA" id="ARBA00031248"/>
    </source>
</evidence>
<evidence type="ECO:0000313" key="10">
    <source>
        <dbReference type="EMBL" id="QLG88684.1"/>
    </source>
</evidence>
<gene>
    <name evidence="10" type="ORF">HQ393_10805</name>
</gene>
<dbReference type="KEGG" id="chiz:HQ393_10805"/>
<dbReference type="AlphaFoldDB" id="A0A7H9BMT3"/>
<dbReference type="NCBIfam" id="NF001204">
    <property type="entry name" value="PRK00166.1"/>
    <property type="match status" value="1"/>
</dbReference>
<organism evidence="10 11">
    <name type="scientific">Chitinibacter bivalviorum</name>
    <dbReference type="NCBI Taxonomy" id="2739434"/>
    <lineage>
        <taxon>Bacteria</taxon>
        <taxon>Pseudomonadati</taxon>
        <taxon>Pseudomonadota</taxon>
        <taxon>Betaproteobacteria</taxon>
        <taxon>Neisseriales</taxon>
        <taxon>Chitinibacteraceae</taxon>
        <taxon>Chitinibacter</taxon>
    </lineage>
</organism>